<dbReference type="SUPFAM" id="SSF52799">
    <property type="entry name" value="(Phosphotyrosine protein) phosphatases II"/>
    <property type="match status" value="1"/>
</dbReference>
<dbReference type="Gene3D" id="2.40.250.10">
    <property type="entry name" value="Core binding factor, beta subunit"/>
    <property type="match status" value="2"/>
</dbReference>
<dbReference type="Gene3D" id="3.90.190.10">
    <property type="entry name" value="Protein tyrosine phosphatase superfamily"/>
    <property type="match status" value="1"/>
</dbReference>
<evidence type="ECO:0000256" key="2">
    <source>
        <dbReference type="ARBA" id="ARBA00023242"/>
    </source>
</evidence>
<dbReference type="InterPro" id="IPR000242">
    <property type="entry name" value="PTP_cat"/>
</dbReference>
<evidence type="ECO:0000313" key="5">
    <source>
        <dbReference type="EMBL" id="KAK9885576.1"/>
    </source>
</evidence>
<comment type="similarity">
    <text evidence="3">Belongs to the CBF-beta family.</text>
</comment>
<reference evidence="5 6" key="1">
    <citation type="submission" date="2023-03" db="EMBL/GenBank/DDBJ databases">
        <title>Genome insight into feeding habits of ladybird beetles.</title>
        <authorList>
            <person name="Li H.-S."/>
            <person name="Huang Y.-H."/>
            <person name="Pang H."/>
        </authorList>
    </citation>
    <scope>NUCLEOTIDE SEQUENCE [LARGE SCALE GENOMIC DNA]</scope>
    <source>
        <strain evidence="5">SYSU_2023b</strain>
        <tissue evidence="5">Whole body</tissue>
    </source>
</reference>
<sequence>MRPALTIEKNSFSQFVFDNTDFNTNTLDDLSTFQAMGGIHCATVGSRQRFYIAAQGPTRLTLPFFWQCVREAEVYLIVQLIDLTEELGYLPDAGKRCKMLDSSNSTVVRCCESNHRECNAFLNDPTSALAGMLPFDSIGLYEQPTPRFIFKMARVVPDQKGKFESDELFRRLSRESEVRYNGSRERPMEDRQLRLQNGCQEGRTEIAFAATGTNLQLVFTPPTSGYRPDKECDFEKDPGKVHIKSSFIMNGVGCLEFNEERATQEDVLRREQIDRYNQRLREFENKPRVYRQQERSNQDLEMVRVVPDQKGKFESDELFRRLSRESEVRYNGSRERPMEDRQLRLQNGYQEGQTEIAFAATGTNLQLVFTPPTSGYRPDKECDFEKDPGKVHIKSSFIMNGVGCLEFNEERATQEDVLRREQIDRYNQRLREFENKPRVYRQQERSNQDLEVRLGPVQSRNYMKMY</sequence>
<comment type="subcellular location">
    <subcellularLocation>
        <location evidence="1">Nucleus</location>
    </subcellularLocation>
</comment>
<comment type="caution">
    <text evidence="5">The sequence shown here is derived from an EMBL/GenBank/DDBJ whole genome shotgun (WGS) entry which is preliminary data.</text>
</comment>
<dbReference type="SUPFAM" id="SSF50723">
    <property type="entry name" value="Core binding factor beta, CBF"/>
    <property type="match status" value="2"/>
</dbReference>
<dbReference type="PANTHER" id="PTHR10276">
    <property type="entry name" value="CORE-BINDING FACTOR, BETA SUBUNIT"/>
    <property type="match status" value="1"/>
</dbReference>
<name>A0AAW1UXK8_9CUCU</name>
<protein>
    <recommendedName>
        <fullName evidence="4">Tyrosine-protein phosphatase domain-containing protein</fullName>
    </recommendedName>
</protein>
<dbReference type="GO" id="GO:0016513">
    <property type="term" value="C:core-binding factor complex"/>
    <property type="evidence" value="ECO:0007669"/>
    <property type="project" value="TreeGrafter"/>
</dbReference>
<keyword evidence="6" id="KW-1185">Reference proteome</keyword>
<keyword evidence="2" id="KW-0539">Nucleus</keyword>
<dbReference type="GO" id="GO:0006357">
    <property type="term" value="P:regulation of transcription by RNA polymerase II"/>
    <property type="evidence" value="ECO:0007669"/>
    <property type="project" value="TreeGrafter"/>
</dbReference>
<evidence type="ECO:0000313" key="6">
    <source>
        <dbReference type="Proteomes" id="UP001431783"/>
    </source>
</evidence>
<dbReference type="InterPro" id="IPR029021">
    <property type="entry name" value="Prot-tyrosine_phosphatase-like"/>
</dbReference>
<dbReference type="EMBL" id="JARQZJ010000096">
    <property type="protein sequence ID" value="KAK9885576.1"/>
    <property type="molecule type" value="Genomic_DNA"/>
</dbReference>
<evidence type="ECO:0000256" key="3">
    <source>
        <dbReference type="ARBA" id="ARBA00025734"/>
    </source>
</evidence>
<gene>
    <name evidence="5" type="ORF">WA026_012331</name>
</gene>
<feature type="domain" description="Tyrosine-protein phosphatase" evidence="4">
    <location>
        <begin position="39"/>
        <end position="86"/>
    </location>
</feature>
<dbReference type="PANTHER" id="PTHR10276:SF3">
    <property type="entry name" value="CORE-BINDING FACTOR SUBUNIT BETA"/>
    <property type="match status" value="1"/>
</dbReference>
<evidence type="ECO:0000259" key="4">
    <source>
        <dbReference type="Pfam" id="PF00102"/>
    </source>
</evidence>
<dbReference type="InterPro" id="IPR036552">
    <property type="entry name" value="CBF_bsu_sf"/>
</dbReference>
<organism evidence="5 6">
    <name type="scientific">Henosepilachna vigintioctopunctata</name>
    <dbReference type="NCBI Taxonomy" id="420089"/>
    <lineage>
        <taxon>Eukaryota</taxon>
        <taxon>Metazoa</taxon>
        <taxon>Ecdysozoa</taxon>
        <taxon>Arthropoda</taxon>
        <taxon>Hexapoda</taxon>
        <taxon>Insecta</taxon>
        <taxon>Pterygota</taxon>
        <taxon>Neoptera</taxon>
        <taxon>Endopterygota</taxon>
        <taxon>Coleoptera</taxon>
        <taxon>Polyphaga</taxon>
        <taxon>Cucujiformia</taxon>
        <taxon>Coccinelloidea</taxon>
        <taxon>Coccinellidae</taxon>
        <taxon>Epilachninae</taxon>
        <taxon>Epilachnini</taxon>
        <taxon>Henosepilachna</taxon>
    </lineage>
</organism>
<dbReference type="AlphaFoldDB" id="A0AAW1UXK8"/>
<proteinExistence type="inferred from homology"/>
<dbReference type="Pfam" id="PF00102">
    <property type="entry name" value="Y_phosphatase"/>
    <property type="match status" value="1"/>
</dbReference>
<dbReference type="GO" id="GO:0003713">
    <property type="term" value="F:transcription coactivator activity"/>
    <property type="evidence" value="ECO:0007669"/>
    <property type="project" value="InterPro"/>
</dbReference>
<dbReference type="Proteomes" id="UP001431783">
    <property type="component" value="Unassembled WGS sequence"/>
</dbReference>
<dbReference type="Pfam" id="PF02312">
    <property type="entry name" value="CBF_beta"/>
    <property type="match status" value="2"/>
</dbReference>
<dbReference type="GO" id="GO:0004725">
    <property type="term" value="F:protein tyrosine phosphatase activity"/>
    <property type="evidence" value="ECO:0007669"/>
    <property type="project" value="InterPro"/>
</dbReference>
<dbReference type="InterPro" id="IPR003417">
    <property type="entry name" value="CBF_beta"/>
</dbReference>
<dbReference type="GO" id="GO:0043565">
    <property type="term" value="F:sequence-specific DNA binding"/>
    <property type="evidence" value="ECO:0007669"/>
    <property type="project" value="TreeGrafter"/>
</dbReference>
<evidence type="ECO:0000256" key="1">
    <source>
        <dbReference type="ARBA" id="ARBA00004123"/>
    </source>
</evidence>
<accession>A0AAW1UXK8</accession>